<comment type="subcellular location">
    <subcellularLocation>
        <location evidence="1">Peroxisome</location>
    </subcellularLocation>
</comment>
<keyword evidence="12" id="KW-0472">Membrane</keyword>
<dbReference type="RefSeq" id="WP_090347906.1">
    <property type="nucleotide sequence ID" value="NZ_LT629751.1"/>
</dbReference>
<keyword evidence="5" id="KW-0809">Transit peptide</keyword>
<dbReference type="SUPFAM" id="SSF53901">
    <property type="entry name" value="Thiolase-like"/>
    <property type="match status" value="2"/>
</dbReference>
<evidence type="ECO:0000256" key="4">
    <source>
        <dbReference type="ARBA" id="ARBA00022832"/>
    </source>
</evidence>
<evidence type="ECO:0000256" key="9">
    <source>
        <dbReference type="ARBA" id="ARBA00048527"/>
    </source>
</evidence>
<dbReference type="InterPro" id="IPR002155">
    <property type="entry name" value="Thiolase"/>
</dbReference>
<evidence type="ECO:0000256" key="10">
    <source>
        <dbReference type="PIRSR" id="PIRSR000429-1"/>
    </source>
</evidence>
<evidence type="ECO:0000256" key="8">
    <source>
        <dbReference type="ARBA" id="ARBA00023315"/>
    </source>
</evidence>
<reference evidence="16" key="1">
    <citation type="submission" date="2016-10" db="EMBL/GenBank/DDBJ databases">
        <authorList>
            <person name="Varghese N."/>
            <person name="Submissions S."/>
        </authorList>
    </citation>
    <scope>NUCLEOTIDE SEQUENCE [LARGE SCALE GENOMIC DNA]</scope>
    <source>
        <strain evidence="16">KCTC 32247</strain>
    </source>
</reference>
<dbReference type="AlphaFoldDB" id="A0A1H1P8C4"/>
<dbReference type="Gene3D" id="3.40.47.10">
    <property type="match status" value="1"/>
</dbReference>
<evidence type="ECO:0000256" key="6">
    <source>
        <dbReference type="ARBA" id="ARBA00023098"/>
    </source>
</evidence>
<organism evidence="15 16">
    <name type="scientific">Pseudomonas oryzae</name>
    <dbReference type="NCBI Taxonomy" id="1392877"/>
    <lineage>
        <taxon>Bacteria</taxon>
        <taxon>Pseudomonadati</taxon>
        <taxon>Pseudomonadota</taxon>
        <taxon>Gammaproteobacteria</taxon>
        <taxon>Pseudomonadales</taxon>
        <taxon>Pseudomonadaceae</taxon>
        <taxon>Pseudomonas</taxon>
    </lineage>
</organism>
<feature type="active site" description="Proton acceptor" evidence="10">
    <location>
        <position position="390"/>
    </location>
</feature>
<dbReference type="InterPro" id="IPR020617">
    <property type="entry name" value="Thiolase_C"/>
</dbReference>
<feature type="transmembrane region" description="Helical" evidence="12">
    <location>
        <begin position="382"/>
        <end position="401"/>
    </location>
</feature>
<evidence type="ECO:0000256" key="11">
    <source>
        <dbReference type="RuleBase" id="RU003557"/>
    </source>
</evidence>
<keyword evidence="6" id="KW-0443">Lipid metabolism</keyword>
<gene>
    <name evidence="15" type="ORF">SAMN05216221_1010</name>
</gene>
<dbReference type="GO" id="GO:0033812">
    <property type="term" value="F:3-oxoadipyl-CoA thiolase activity"/>
    <property type="evidence" value="ECO:0007669"/>
    <property type="project" value="UniProtKB-EC"/>
</dbReference>
<evidence type="ECO:0000259" key="14">
    <source>
        <dbReference type="Pfam" id="PF02803"/>
    </source>
</evidence>
<keyword evidence="4" id="KW-0276">Fatty acid metabolism</keyword>
<evidence type="ECO:0000313" key="15">
    <source>
        <dbReference type="EMBL" id="SDS07442.1"/>
    </source>
</evidence>
<evidence type="ECO:0000256" key="7">
    <source>
        <dbReference type="ARBA" id="ARBA00023140"/>
    </source>
</evidence>
<keyword evidence="7" id="KW-0576">Peroxisome</keyword>
<dbReference type="Pfam" id="PF00108">
    <property type="entry name" value="Thiolase_N"/>
    <property type="match status" value="1"/>
</dbReference>
<evidence type="ECO:0000256" key="2">
    <source>
        <dbReference type="ARBA" id="ARBA00010982"/>
    </source>
</evidence>
<keyword evidence="8 11" id="KW-0012">Acyltransferase</keyword>
<evidence type="ECO:0000256" key="5">
    <source>
        <dbReference type="ARBA" id="ARBA00022946"/>
    </source>
</evidence>
<dbReference type="OrthoDB" id="8951704at2"/>
<keyword evidence="16" id="KW-1185">Reference proteome</keyword>
<dbReference type="PANTHER" id="PTHR43853">
    <property type="entry name" value="3-KETOACYL-COA THIOLASE, PEROXISOMAL"/>
    <property type="match status" value="1"/>
</dbReference>
<dbReference type="FunFam" id="3.40.47.10:FF:000010">
    <property type="entry name" value="Acetyl-CoA acetyltransferase (Thiolase)"/>
    <property type="match status" value="1"/>
</dbReference>
<feature type="domain" description="Thiolase N-terminal" evidence="13">
    <location>
        <begin position="9"/>
        <end position="273"/>
    </location>
</feature>
<dbReference type="Proteomes" id="UP000243359">
    <property type="component" value="Chromosome I"/>
</dbReference>
<dbReference type="InterPro" id="IPR020616">
    <property type="entry name" value="Thiolase_N"/>
</dbReference>
<evidence type="ECO:0000256" key="1">
    <source>
        <dbReference type="ARBA" id="ARBA00004275"/>
    </source>
</evidence>
<feature type="active site" description="Acyl-thioester intermediate" evidence="10">
    <location>
        <position position="94"/>
    </location>
</feature>
<evidence type="ECO:0000256" key="12">
    <source>
        <dbReference type="SAM" id="Phobius"/>
    </source>
</evidence>
<dbReference type="STRING" id="1392877.SAMN05216221_1010"/>
<protein>
    <submittedName>
        <fullName evidence="15">Acetyl-CoA C-acetyltransferase</fullName>
    </submittedName>
</protein>
<keyword evidence="3 11" id="KW-0808">Transferase</keyword>
<sequence length="404" mass="42433">MQANPNDAVIVSTARTALTKSFRGSFNDTEAPVLGGHVVRAVVERAGIEPGAVEDVIMGAAVQQGTQAYNIGRLCAYTGGLPDSVPGMALDRMCASGLMTIGVAAKGIITGELSVAVAGGVESLSLTQTKHKNSYRAQSLAVQEVVPAAYIPMLETAEIVSRRYGISRAAQDEYSLQSQQRTAAAQAAGLFNEEIVPLAARKLCFDKEGNPTGHEEVLADRDECNRPSTRLEDLAALKPVWKDGKWVQQGEFITAGNASQFSDGAAATLLMSRAEATRRGLAPLGVYRGIAVAGCAPEEMGIGPVFAVPKLLNRFGLTVADIGLWEINEAFACQVIHCRDVLGIPNDRLNVNGGAIAIGHPFGMSGARMVGHALLEGRRRGVRYVVVAMCIGGGMGAAGLFEIA</sequence>
<proteinExistence type="inferred from homology"/>
<dbReference type="PANTHER" id="PTHR43853:SF8">
    <property type="entry name" value="3-KETOACYL-COA THIOLASE, PEROXISOMAL"/>
    <property type="match status" value="1"/>
</dbReference>
<dbReference type="EMBL" id="LT629751">
    <property type="protein sequence ID" value="SDS07442.1"/>
    <property type="molecule type" value="Genomic_DNA"/>
</dbReference>
<dbReference type="PIRSF" id="PIRSF000429">
    <property type="entry name" value="Ac-CoA_Ac_transf"/>
    <property type="match status" value="1"/>
</dbReference>
<keyword evidence="12" id="KW-1133">Transmembrane helix</keyword>
<evidence type="ECO:0000313" key="16">
    <source>
        <dbReference type="Proteomes" id="UP000243359"/>
    </source>
</evidence>
<dbReference type="InterPro" id="IPR020613">
    <property type="entry name" value="Thiolase_CS"/>
</dbReference>
<dbReference type="InterPro" id="IPR050215">
    <property type="entry name" value="Thiolase-like_sf_Thiolase"/>
</dbReference>
<dbReference type="GO" id="GO:0006635">
    <property type="term" value="P:fatty acid beta-oxidation"/>
    <property type="evidence" value="ECO:0007669"/>
    <property type="project" value="TreeGrafter"/>
</dbReference>
<dbReference type="CDD" id="cd00751">
    <property type="entry name" value="thiolase"/>
    <property type="match status" value="1"/>
</dbReference>
<dbReference type="GO" id="GO:0005737">
    <property type="term" value="C:cytoplasm"/>
    <property type="evidence" value="ECO:0007669"/>
    <property type="project" value="UniProtKB-ARBA"/>
</dbReference>
<evidence type="ECO:0000256" key="3">
    <source>
        <dbReference type="ARBA" id="ARBA00022679"/>
    </source>
</evidence>
<comment type="catalytic activity">
    <reaction evidence="9">
        <text>succinyl-CoA + acetyl-CoA = 3-oxoadipyl-CoA + CoA</text>
        <dbReference type="Rhea" id="RHEA:19481"/>
        <dbReference type="ChEBI" id="CHEBI:57287"/>
        <dbReference type="ChEBI" id="CHEBI:57288"/>
        <dbReference type="ChEBI" id="CHEBI:57292"/>
        <dbReference type="ChEBI" id="CHEBI:57348"/>
        <dbReference type="EC" id="2.3.1.174"/>
    </reaction>
</comment>
<name>A0A1H1P8C4_9PSED</name>
<comment type="similarity">
    <text evidence="2 11">Belongs to the thiolase-like superfamily. Thiolase family.</text>
</comment>
<feature type="domain" description="Thiolase C-terminal" evidence="14">
    <location>
        <begin position="282"/>
        <end position="402"/>
    </location>
</feature>
<accession>A0A1H1P8C4</accession>
<dbReference type="Pfam" id="PF02803">
    <property type="entry name" value="Thiolase_C"/>
    <property type="match status" value="1"/>
</dbReference>
<dbReference type="InterPro" id="IPR016039">
    <property type="entry name" value="Thiolase-like"/>
</dbReference>
<dbReference type="PROSITE" id="PS00737">
    <property type="entry name" value="THIOLASE_2"/>
    <property type="match status" value="1"/>
</dbReference>
<feature type="active site" description="Proton acceptor" evidence="10">
    <location>
        <position position="360"/>
    </location>
</feature>
<dbReference type="NCBIfam" id="TIGR01930">
    <property type="entry name" value="AcCoA-C-Actrans"/>
    <property type="match status" value="1"/>
</dbReference>
<evidence type="ECO:0000259" key="13">
    <source>
        <dbReference type="Pfam" id="PF00108"/>
    </source>
</evidence>
<dbReference type="GO" id="GO:0010124">
    <property type="term" value="P:phenylacetate catabolic process"/>
    <property type="evidence" value="ECO:0007669"/>
    <property type="project" value="TreeGrafter"/>
</dbReference>
<keyword evidence="12" id="KW-0812">Transmembrane</keyword>